<gene>
    <name evidence="1" type="ORF">C2869_14865</name>
</gene>
<protein>
    <submittedName>
        <fullName evidence="1">GNAT family N-acetyltransferase</fullName>
    </submittedName>
</protein>
<keyword evidence="1" id="KW-0808">Transferase</keyword>
<dbReference type="AlphaFoldDB" id="A0A2S0VTU3"/>
<reference evidence="1 2" key="1">
    <citation type="submission" date="2018-01" db="EMBL/GenBank/DDBJ databases">
        <title>Genome sequence of a Cantenovulum-like bacteria.</title>
        <authorList>
            <person name="Tan W.R."/>
            <person name="Lau N.-S."/>
            <person name="Go F."/>
            <person name="Amirul A.-A.A."/>
        </authorList>
    </citation>
    <scope>NUCLEOTIDE SEQUENCE [LARGE SCALE GENOMIC DNA]</scope>
    <source>
        <strain evidence="1 2">CCB-QB4</strain>
    </source>
</reference>
<dbReference type="Proteomes" id="UP000244441">
    <property type="component" value="Chromosome"/>
</dbReference>
<dbReference type="InterPro" id="IPR016181">
    <property type="entry name" value="Acyl_CoA_acyltransferase"/>
</dbReference>
<name>A0A2S0VTU3_9ALTE</name>
<dbReference type="GO" id="GO:0016740">
    <property type="term" value="F:transferase activity"/>
    <property type="evidence" value="ECO:0007669"/>
    <property type="project" value="UniProtKB-KW"/>
</dbReference>
<keyword evidence="2" id="KW-1185">Reference proteome</keyword>
<organism evidence="1 2">
    <name type="scientific">Saccharobesus litoralis</name>
    <dbReference type="NCBI Taxonomy" id="2172099"/>
    <lineage>
        <taxon>Bacteria</taxon>
        <taxon>Pseudomonadati</taxon>
        <taxon>Pseudomonadota</taxon>
        <taxon>Gammaproteobacteria</taxon>
        <taxon>Alteromonadales</taxon>
        <taxon>Alteromonadaceae</taxon>
        <taxon>Saccharobesus</taxon>
    </lineage>
</organism>
<evidence type="ECO:0000313" key="2">
    <source>
        <dbReference type="Proteomes" id="UP000244441"/>
    </source>
</evidence>
<sequence length="216" mass="24356">MTIQDVGTKQLKAAFLSGEDLNVASSILFQAYHDDPFFMDCFNGNNQGYEQRLRAAIREELTFFFDKQQPIIGVYDANEHLIAVTCVIEPLTDFGAGRFWHWRLKMMLTTGYISTKSMIEKEKIVRQSIPDTVYHLIAFIAVQPNYQHAGVGHFMLGAIDSLVSEHENTQGIGVLVTVEKLQAFFADCGYQAIKPLSIGDISAQLMYKPYSNENSK</sequence>
<dbReference type="KEGG" id="cate:C2869_14865"/>
<dbReference type="Gene3D" id="3.40.630.30">
    <property type="match status" value="1"/>
</dbReference>
<dbReference type="OrthoDB" id="6195612at2"/>
<dbReference type="SUPFAM" id="SSF55729">
    <property type="entry name" value="Acyl-CoA N-acyltransferases (Nat)"/>
    <property type="match status" value="1"/>
</dbReference>
<dbReference type="EMBL" id="CP026604">
    <property type="protein sequence ID" value="AWB67638.1"/>
    <property type="molecule type" value="Genomic_DNA"/>
</dbReference>
<accession>A0A2S0VTU3</accession>
<dbReference type="RefSeq" id="WP_108603690.1">
    <property type="nucleotide sequence ID" value="NZ_CP026604.1"/>
</dbReference>
<evidence type="ECO:0000313" key="1">
    <source>
        <dbReference type="EMBL" id="AWB67638.1"/>
    </source>
</evidence>
<proteinExistence type="predicted"/>